<dbReference type="GeneID" id="10536465"/>
<reference key="1">
    <citation type="submission" date="2007-01" db="EMBL/GenBank/DDBJ databases">
        <title>The Genome Sequence of Puccinia graminis f. sp. tritici Strain CRL 75-36-700-3.</title>
        <authorList>
            <consortium name="The Broad Institute Genome Sequencing Platform"/>
            <person name="Birren B."/>
            <person name="Lander E."/>
            <person name="Galagan J."/>
            <person name="Nusbaum C."/>
            <person name="Devon K."/>
            <person name="Cuomo C."/>
            <person name="Jaffe D."/>
            <person name="Butler J."/>
            <person name="Alvarez P."/>
            <person name="Gnerre S."/>
            <person name="Grabherr M."/>
            <person name="Mauceli E."/>
            <person name="Brockman W."/>
            <person name="Young S."/>
            <person name="LaButti K."/>
            <person name="Sykes S."/>
            <person name="DeCaprio D."/>
            <person name="Crawford M."/>
            <person name="Koehrsen M."/>
            <person name="Engels R."/>
            <person name="Montgomery P."/>
            <person name="Pearson M."/>
            <person name="Howarth C."/>
            <person name="Larson L."/>
            <person name="White J."/>
            <person name="Zeng Q."/>
            <person name="Kodira C."/>
            <person name="Yandava C."/>
            <person name="Alvarado L."/>
            <person name="O'Leary S."/>
            <person name="Szabo L."/>
            <person name="Dean R."/>
            <person name="Schein J."/>
        </authorList>
    </citation>
    <scope>NUCLEOTIDE SEQUENCE</scope>
    <source>
        <strain>CRL 75-36-700-3</strain>
    </source>
</reference>
<dbReference type="AlphaFoldDB" id="E3K2P4"/>
<evidence type="ECO:0000256" key="1">
    <source>
        <dbReference type="SAM" id="MobiDB-lite"/>
    </source>
</evidence>
<evidence type="ECO:0000313" key="2">
    <source>
        <dbReference type="EMBL" id="EFP78613.1"/>
    </source>
</evidence>
<feature type="region of interest" description="Disordered" evidence="1">
    <location>
        <begin position="32"/>
        <end position="53"/>
    </location>
</feature>
<dbReference type="Proteomes" id="UP000008783">
    <property type="component" value="Unassembled WGS sequence"/>
</dbReference>
<organism evidence="2 3">
    <name type="scientific">Puccinia graminis f. sp. tritici (strain CRL 75-36-700-3 / race SCCL)</name>
    <name type="common">Black stem rust fungus</name>
    <dbReference type="NCBI Taxonomy" id="418459"/>
    <lineage>
        <taxon>Eukaryota</taxon>
        <taxon>Fungi</taxon>
        <taxon>Dikarya</taxon>
        <taxon>Basidiomycota</taxon>
        <taxon>Pucciniomycotina</taxon>
        <taxon>Pucciniomycetes</taxon>
        <taxon>Pucciniales</taxon>
        <taxon>Pucciniaceae</taxon>
        <taxon>Puccinia</taxon>
    </lineage>
</organism>
<dbReference type="InParanoid" id="E3K2P4"/>
<gene>
    <name evidence="2" type="ORF">PGTG_04569</name>
</gene>
<proteinExistence type="predicted"/>
<accession>E3K2P4</accession>
<name>E3K2P4_PUCGT</name>
<dbReference type="HOGENOM" id="CLU_2074313_0_0_1"/>
<dbReference type="RefSeq" id="XP_003323032.1">
    <property type="nucleotide sequence ID" value="XM_003322984.1"/>
</dbReference>
<feature type="compositionally biased region" description="Basic and acidic residues" evidence="1">
    <location>
        <begin position="44"/>
        <end position="53"/>
    </location>
</feature>
<feature type="compositionally biased region" description="Polar residues" evidence="1">
    <location>
        <begin position="34"/>
        <end position="43"/>
    </location>
</feature>
<dbReference type="VEuPathDB" id="FungiDB:PGTG_04569"/>
<reference evidence="3" key="2">
    <citation type="journal article" date="2011" name="Proc. Natl. Acad. Sci. U.S.A.">
        <title>Obligate biotrophy features unraveled by the genomic analysis of rust fungi.</title>
        <authorList>
            <person name="Duplessis S."/>
            <person name="Cuomo C.A."/>
            <person name="Lin Y.-C."/>
            <person name="Aerts A."/>
            <person name="Tisserant E."/>
            <person name="Veneault-Fourrey C."/>
            <person name="Joly D.L."/>
            <person name="Hacquard S."/>
            <person name="Amselem J."/>
            <person name="Cantarel B.L."/>
            <person name="Chiu R."/>
            <person name="Coutinho P.M."/>
            <person name="Feau N."/>
            <person name="Field M."/>
            <person name="Frey P."/>
            <person name="Gelhaye E."/>
            <person name="Goldberg J."/>
            <person name="Grabherr M.G."/>
            <person name="Kodira C.D."/>
            <person name="Kohler A."/>
            <person name="Kuees U."/>
            <person name="Lindquist E.A."/>
            <person name="Lucas S.M."/>
            <person name="Mago R."/>
            <person name="Mauceli E."/>
            <person name="Morin E."/>
            <person name="Murat C."/>
            <person name="Pangilinan J.L."/>
            <person name="Park R."/>
            <person name="Pearson M."/>
            <person name="Quesneville H."/>
            <person name="Rouhier N."/>
            <person name="Sakthikumar S."/>
            <person name="Salamov A.A."/>
            <person name="Schmutz J."/>
            <person name="Selles B."/>
            <person name="Shapiro H."/>
            <person name="Tanguay P."/>
            <person name="Tuskan G.A."/>
            <person name="Henrissat B."/>
            <person name="Van de Peer Y."/>
            <person name="Rouze P."/>
            <person name="Ellis J.G."/>
            <person name="Dodds P.N."/>
            <person name="Schein J.E."/>
            <person name="Zhong S."/>
            <person name="Hamelin R.C."/>
            <person name="Grigoriev I.V."/>
            <person name="Szabo L.J."/>
            <person name="Martin F."/>
        </authorList>
    </citation>
    <scope>NUCLEOTIDE SEQUENCE [LARGE SCALE GENOMIC DNA]</scope>
    <source>
        <strain evidence="3">CRL 75-36-700-3 / race SCCL</strain>
    </source>
</reference>
<evidence type="ECO:0000313" key="3">
    <source>
        <dbReference type="Proteomes" id="UP000008783"/>
    </source>
</evidence>
<dbReference type="EMBL" id="DS178270">
    <property type="protein sequence ID" value="EFP78613.1"/>
    <property type="molecule type" value="Genomic_DNA"/>
</dbReference>
<sequence>MPGGLRLADALRVQVKLVGSHERGKKVLFDGDIVSNTQSPDNTANERYEPTEAGKRPTFWESLDLLGSMVGTLDFYPLCNSAKPAIEISQQLKEDSNEQSCTFVSYSYALRYSSWMPK</sequence>
<dbReference type="KEGG" id="pgr:PGTG_04569"/>
<keyword evidence="3" id="KW-1185">Reference proteome</keyword>
<protein>
    <submittedName>
        <fullName evidence="2">Uncharacterized protein</fullName>
    </submittedName>
</protein>